<protein>
    <submittedName>
        <fullName evidence="2">Uncharacterized protein</fullName>
    </submittedName>
</protein>
<evidence type="ECO:0000256" key="1">
    <source>
        <dbReference type="SAM" id="MobiDB-lite"/>
    </source>
</evidence>
<dbReference type="AlphaFoldDB" id="A0A8S3BKN0"/>
<accession>A0A8S3BKN0</accession>
<proteinExistence type="predicted"/>
<name>A0A8S3BKN0_9BILA</name>
<sequence length="76" mass="8287">ARSQASNYRPSLARSMSNIGLGRMDDIEENDDELASEATTTSTSSTSSFDLVASKLTDLDTDKRMKLYAHALSDIL</sequence>
<dbReference type="Proteomes" id="UP000676336">
    <property type="component" value="Unassembled WGS sequence"/>
</dbReference>
<reference evidence="2" key="1">
    <citation type="submission" date="2021-02" db="EMBL/GenBank/DDBJ databases">
        <authorList>
            <person name="Nowell W R."/>
        </authorList>
    </citation>
    <scope>NUCLEOTIDE SEQUENCE</scope>
</reference>
<dbReference type="EMBL" id="CAJOBI010156856">
    <property type="protein sequence ID" value="CAF4834877.1"/>
    <property type="molecule type" value="Genomic_DNA"/>
</dbReference>
<gene>
    <name evidence="2" type="ORF">SMN809_LOCUS48659</name>
</gene>
<comment type="caution">
    <text evidence="2">The sequence shown here is derived from an EMBL/GenBank/DDBJ whole genome shotgun (WGS) entry which is preliminary data.</text>
</comment>
<feature type="compositionally biased region" description="Polar residues" evidence="1">
    <location>
        <begin position="1"/>
        <end position="18"/>
    </location>
</feature>
<evidence type="ECO:0000313" key="3">
    <source>
        <dbReference type="Proteomes" id="UP000676336"/>
    </source>
</evidence>
<feature type="compositionally biased region" description="Acidic residues" evidence="1">
    <location>
        <begin position="26"/>
        <end position="35"/>
    </location>
</feature>
<feature type="non-terminal residue" evidence="2">
    <location>
        <position position="1"/>
    </location>
</feature>
<evidence type="ECO:0000313" key="2">
    <source>
        <dbReference type="EMBL" id="CAF4834877.1"/>
    </source>
</evidence>
<feature type="region of interest" description="Disordered" evidence="1">
    <location>
        <begin position="1"/>
        <end position="43"/>
    </location>
</feature>
<organism evidence="2 3">
    <name type="scientific">Rotaria magnacalcarata</name>
    <dbReference type="NCBI Taxonomy" id="392030"/>
    <lineage>
        <taxon>Eukaryota</taxon>
        <taxon>Metazoa</taxon>
        <taxon>Spiralia</taxon>
        <taxon>Gnathifera</taxon>
        <taxon>Rotifera</taxon>
        <taxon>Eurotatoria</taxon>
        <taxon>Bdelloidea</taxon>
        <taxon>Philodinida</taxon>
        <taxon>Philodinidae</taxon>
        <taxon>Rotaria</taxon>
    </lineage>
</organism>